<gene>
    <name evidence="2" type="ORF">GCM10009090_38090</name>
</gene>
<comment type="caution">
    <text evidence="2">The sequence shown here is derived from an EMBL/GenBank/DDBJ whole genome shotgun (WGS) entry which is preliminary data.</text>
</comment>
<dbReference type="InterPro" id="IPR018712">
    <property type="entry name" value="Tle1-like_cat"/>
</dbReference>
<dbReference type="PANTHER" id="PTHR33840">
    <property type="match status" value="1"/>
</dbReference>
<keyword evidence="3" id="KW-1185">Reference proteome</keyword>
<reference evidence="2" key="1">
    <citation type="journal article" date="2014" name="Int. J. Syst. Evol. Microbiol.">
        <title>Complete genome sequence of Corynebacterium casei LMG S-19264T (=DSM 44701T), isolated from a smear-ripened cheese.</title>
        <authorList>
            <consortium name="US DOE Joint Genome Institute (JGI-PGF)"/>
            <person name="Walter F."/>
            <person name="Albersmeier A."/>
            <person name="Kalinowski J."/>
            <person name="Ruckert C."/>
        </authorList>
    </citation>
    <scope>NUCLEOTIDE SEQUENCE</scope>
    <source>
        <strain evidence="2">JCM 13306</strain>
    </source>
</reference>
<protein>
    <recommendedName>
        <fullName evidence="1">T6SS Phospholipase effector Tle1-like catalytic domain-containing protein</fullName>
    </recommendedName>
</protein>
<dbReference type="EMBL" id="BNBA01000064">
    <property type="protein sequence ID" value="GHH61497.1"/>
    <property type="molecule type" value="Genomic_DNA"/>
</dbReference>
<dbReference type="PANTHER" id="PTHR33840:SF1">
    <property type="entry name" value="TLE1 PHOSPHOLIPASE DOMAIN-CONTAINING PROTEIN"/>
    <property type="match status" value="1"/>
</dbReference>
<evidence type="ECO:0000259" key="1">
    <source>
        <dbReference type="Pfam" id="PF09994"/>
    </source>
</evidence>
<evidence type="ECO:0000313" key="2">
    <source>
        <dbReference type="EMBL" id="GHH61497.1"/>
    </source>
</evidence>
<feature type="domain" description="T6SS Phospholipase effector Tle1-like catalytic" evidence="1">
    <location>
        <begin position="131"/>
        <end position="293"/>
    </location>
</feature>
<dbReference type="Pfam" id="PF09994">
    <property type="entry name" value="T6SS_Tle1-like_cat"/>
    <property type="match status" value="2"/>
</dbReference>
<sequence>MTDFKPGWYAVKRQQDGTVEAWYFQAQDRVTSTALVLPNGDQILYFRPSAQRPFLSKAWSPAYEWMPAAPPGDHWDNDKYGAVADGKTELPGNFSRSQRKPSARELSQRAGKACTASVDGLSCTREIHVGIFFDGTNNNMERDKPLKGHSNIASLYDAHRDDKVEYFAYYVPGVGTKFEDIGELSEDATGKSMARGGEDRIHWALTRLYNAVNTSVNGFDLLDEKETKDLVTSTLFGLRTWYRLGDDKMQSIFRGLDARLLEKLANKRPTITRLHLSVFGFSRGAAQARTFCNWVSLATRGKVGTAELNLRFLGIYDTVASVLLADSSPIGSGLFDWANKTMRIPPVENAVHYAAGHEIRRSFPLSTVRAGGTWPARTKEYVYPGAHSDIGGGYSPGDQGKARAGRSSLMSQIPLNDMYFEASNGGGRIQLSIATPKVVKRPRRPDLSSFTAKWSCPWPMAA</sequence>
<evidence type="ECO:0000313" key="3">
    <source>
        <dbReference type="Proteomes" id="UP000623958"/>
    </source>
</evidence>
<dbReference type="Proteomes" id="UP000623958">
    <property type="component" value="Unassembled WGS sequence"/>
</dbReference>
<name>A0A919FCY7_9XANT</name>
<accession>A0A919FCY7</accession>
<dbReference type="AlphaFoldDB" id="A0A919FCY7"/>
<dbReference type="RefSeq" id="WP_434030173.1">
    <property type="nucleotide sequence ID" value="NZ_BNBA01000064.1"/>
</dbReference>
<feature type="domain" description="T6SS Phospholipase effector Tle1-like catalytic" evidence="1">
    <location>
        <begin position="303"/>
        <end position="419"/>
    </location>
</feature>
<proteinExistence type="predicted"/>
<reference evidence="2" key="2">
    <citation type="submission" date="2020-09" db="EMBL/GenBank/DDBJ databases">
        <authorList>
            <person name="Sun Q."/>
            <person name="Ohkuma M."/>
        </authorList>
    </citation>
    <scope>NUCLEOTIDE SEQUENCE</scope>
    <source>
        <strain evidence="2">JCM 13306</strain>
    </source>
</reference>
<organism evidence="2 3">
    <name type="scientific">Xanthomonas boreopolis</name>
    <dbReference type="NCBI Taxonomy" id="86183"/>
    <lineage>
        <taxon>Bacteria</taxon>
        <taxon>Pseudomonadati</taxon>
        <taxon>Pseudomonadota</taxon>
        <taxon>Gammaproteobacteria</taxon>
        <taxon>Lysobacterales</taxon>
        <taxon>Lysobacteraceae</taxon>
        <taxon>Xanthomonas</taxon>
    </lineage>
</organism>